<dbReference type="Gene3D" id="2.30.110.10">
    <property type="entry name" value="Electron Transport, Fmn-binding Protein, Chain A"/>
    <property type="match status" value="1"/>
</dbReference>
<organism evidence="3 4">
    <name type="scientific">Acetobacter vaccinii</name>
    <dbReference type="NCBI Taxonomy" id="2592655"/>
    <lineage>
        <taxon>Bacteria</taxon>
        <taxon>Pseudomonadati</taxon>
        <taxon>Pseudomonadota</taxon>
        <taxon>Alphaproteobacteria</taxon>
        <taxon>Acetobacterales</taxon>
        <taxon>Acetobacteraceae</taxon>
        <taxon>Acetobacter</taxon>
    </lineage>
</organism>
<evidence type="ECO:0000313" key="3">
    <source>
        <dbReference type="EMBL" id="QEO17433.1"/>
    </source>
</evidence>
<proteinExistence type="predicted"/>
<dbReference type="GO" id="GO:0010181">
    <property type="term" value="F:FMN binding"/>
    <property type="evidence" value="ECO:0007669"/>
    <property type="project" value="InterPro"/>
</dbReference>
<name>A0A5C1YNI5_9PROT</name>
<dbReference type="KEGG" id="acek:FLP30_06635"/>
<reference evidence="3 4" key="1">
    <citation type="submission" date="2019-09" db="EMBL/GenBank/DDBJ databases">
        <title>Genome sequencing of strain KACC 21233.</title>
        <authorList>
            <person name="Heo J."/>
            <person name="Kim S.-J."/>
            <person name="Kim J.-S."/>
            <person name="Hong S.-B."/>
            <person name="Kwon S.-W."/>
        </authorList>
    </citation>
    <scope>NUCLEOTIDE SEQUENCE [LARGE SCALE GENOMIC DNA]</scope>
    <source>
        <strain evidence="3 4">KACC 21233</strain>
    </source>
</reference>
<dbReference type="GO" id="GO:0042602">
    <property type="term" value="F:riboflavin reductase (NADPH) activity"/>
    <property type="evidence" value="ECO:0007669"/>
    <property type="project" value="TreeGrafter"/>
</dbReference>
<keyword evidence="1" id="KW-0560">Oxidoreductase</keyword>
<dbReference type="PANTHER" id="PTHR30466">
    <property type="entry name" value="FLAVIN REDUCTASE"/>
    <property type="match status" value="1"/>
</dbReference>
<dbReference type="PANTHER" id="PTHR30466:SF1">
    <property type="entry name" value="FMN REDUCTASE (NADH) RUTF"/>
    <property type="match status" value="1"/>
</dbReference>
<evidence type="ECO:0000259" key="2">
    <source>
        <dbReference type="SMART" id="SM00903"/>
    </source>
</evidence>
<dbReference type="AlphaFoldDB" id="A0A5C1YNI5"/>
<dbReference type="InterPro" id="IPR012349">
    <property type="entry name" value="Split_barrel_FMN-bd"/>
</dbReference>
<feature type="domain" description="Flavin reductase like" evidence="2">
    <location>
        <begin position="11"/>
        <end position="156"/>
    </location>
</feature>
<dbReference type="Pfam" id="PF01613">
    <property type="entry name" value="Flavin_Reduct"/>
    <property type="match status" value="1"/>
</dbReference>
<dbReference type="OrthoDB" id="9789254at2"/>
<evidence type="ECO:0000313" key="4">
    <source>
        <dbReference type="Proteomes" id="UP000324536"/>
    </source>
</evidence>
<dbReference type="EMBL" id="CP043506">
    <property type="protein sequence ID" value="QEO17433.1"/>
    <property type="molecule type" value="Genomic_DNA"/>
</dbReference>
<dbReference type="InterPro" id="IPR002563">
    <property type="entry name" value="Flavin_Rdtase-like_dom"/>
</dbReference>
<dbReference type="SUPFAM" id="SSF50475">
    <property type="entry name" value="FMN-binding split barrel"/>
    <property type="match status" value="1"/>
</dbReference>
<protein>
    <submittedName>
        <fullName evidence="3">Pyrimidine utilization flavin reductase protein F</fullName>
    </submittedName>
</protein>
<dbReference type="Proteomes" id="UP000324536">
    <property type="component" value="Chromosome"/>
</dbReference>
<dbReference type="RefSeq" id="WP_149279111.1">
    <property type="nucleotide sequence ID" value="NZ_CP043506.1"/>
</dbReference>
<gene>
    <name evidence="3" type="ORF">FLP30_06635</name>
</gene>
<dbReference type="SMART" id="SM00903">
    <property type="entry name" value="Flavin_Reduct"/>
    <property type="match status" value="1"/>
</dbReference>
<dbReference type="InterPro" id="IPR050268">
    <property type="entry name" value="NADH-dep_flavin_reductase"/>
</dbReference>
<dbReference type="GO" id="GO:0006208">
    <property type="term" value="P:pyrimidine nucleobase catabolic process"/>
    <property type="evidence" value="ECO:0007669"/>
    <property type="project" value="TreeGrafter"/>
</dbReference>
<accession>A0A5C1YNI5</accession>
<sequence length="160" mass="17058">MVAEVAFRNAMANLGAAVSIITSDGVSGLAGLTVSAVCSVSDTPPTLLVCINRNSRSFPVIRDNGKLCVNVLGSHHEQISNLFAGKAEIQDRFASVDWHAGSLGQPVIDDALVSFECEIDEVKDVGTHGVFMCRVKDIVISDGGHGLIYFRRSYHAILSV</sequence>
<keyword evidence="4" id="KW-1185">Reference proteome</keyword>
<evidence type="ECO:0000256" key="1">
    <source>
        <dbReference type="ARBA" id="ARBA00023002"/>
    </source>
</evidence>